<proteinExistence type="predicted"/>
<keyword evidence="2" id="KW-1185">Reference proteome</keyword>
<dbReference type="Proteomes" id="UP000193144">
    <property type="component" value="Unassembled WGS sequence"/>
</dbReference>
<dbReference type="OrthoDB" id="3627830at2759"/>
<sequence>MLGDAVRLSRSLLTLQDSQAEERLLRTIEVRPSSDAGASGTLGQSLHFAFTSVNDFEALACYWVNGLLLLRLERRVHAVLLLSLSVSSDVQFQDKANTCAYIDPEAAVSKSLPPSFVSRQD</sequence>
<organism evidence="1 2">
    <name type="scientific">Clohesyomyces aquaticus</name>
    <dbReference type="NCBI Taxonomy" id="1231657"/>
    <lineage>
        <taxon>Eukaryota</taxon>
        <taxon>Fungi</taxon>
        <taxon>Dikarya</taxon>
        <taxon>Ascomycota</taxon>
        <taxon>Pezizomycotina</taxon>
        <taxon>Dothideomycetes</taxon>
        <taxon>Pleosporomycetidae</taxon>
        <taxon>Pleosporales</taxon>
        <taxon>Lindgomycetaceae</taxon>
        <taxon>Clohesyomyces</taxon>
    </lineage>
</organism>
<comment type="caution">
    <text evidence="1">The sequence shown here is derived from an EMBL/GenBank/DDBJ whole genome shotgun (WGS) entry which is preliminary data.</text>
</comment>
<dbReference type="STRING" id="1231657.A0A1Y1YP79"/>
<evidence type="ECO:0000313" key="1">
    <source>
        <dbReference type="EMBL" id="ORX99819.1"/>
    </source>
</evidence>
<dbReference type="AlphaFoldDB" id="A0A1Y1YP79"/>
<gene>
    <name evidence="1" type="ORF">BCR34DRAFT_606502</name>
</gene>
<accession>A0A1Y1YP79</accession>
<dbReference type="EMBL" id="MCFA01000192">
    <property type="protein sequence ID" value="ORX99819.1"/>
    <property type="molecule type" value="Genomic_DNA"/>
</dbReference>
<protein>
    <submittedName>
        <fullName evidence="1">Uncharacterized protein</fullName>
    </submittedName>
</protein>
<name>A0A1Y1YP79_9PLEO</name>
<reference evidence="1 2" key="1">
    <citation type="submission" date="2016-07" db="EMBL/GenBank/DDBJ databases">
        <title>Pervasive Adenine N6-methylation of Active Genes in Fungi.</title>
        <authorList>
            <consortium name="DOE Joint Genome Institute"/>
            <person name="Mondo S.J."/>
            <person name="Dannebaum R.O."/>
            <person name="Kuo R.C."/>
            <person name="Labutti K."/>
            <person name="Haridas S."/>
            <person name="Kuo A."/>
            <person name="Salamov A."/>
            <person name="Ahrendt S.R."/>
            <person name="Lipzen A."/>
            <person name="Sullivan W."/>
            <person name="Andreopoulos W.B."/>
            <person name="Clum A."/>
            <person name="Lindquist E."/>
            <person name="Daum C."/>
            <person name="Ramamoorthy G.K."/>
            <person name="Gryganskyi A."/>
            <person name="Culley D."/>
            <person name="Magnuson J.K."/>
            <person name="James T.Y."/>
            <person name="O'Malley M.A."/>
            <person name="Stajich J.E."/>
            <person name="Spatafora J.W."/>
            <person name="Visel A."/>
            <person name="Grigoriev I.V."/>
        </authorList>
    </citation>
    <scope>NUCLEOTIDE SEQUENCE [LARGE SCALE GENOMIC DNA]</scope>
    <source>
        <strain evidence="1 2">CBS 115471</strain>
    </source>
</reference>
<evidence type="ECO:0000313" key="2">
    <source>
        <dbReference type="Proteomes" id="UP000193144"/>
    </source>
</evidence>